<keyword evidence="2" id="KW-1133">Transmembrane helix</keyword>
<evidence type="ECO:0000256" key="2">
    <source>
        <dbReference type="SAM" id="Phobius"/>
    </source>
</evidence>
<evidence type="ECO:0000313" key="3">
    <source>
        <dbReference type="EMBL" id="KDQ13848.1"/>
    </source>
</evidence>
<dbReference type="Proteomes" id="UP000027195">
    <property type="component" value="Unassembled WGS sequence"/>
</dbReference>
<dbReference type="STRING" id="930990.A0A067MDP0"/>
<feature type="compositionally biased region" description="Basic and acidic residues" evidence="1">
    <location>
        <begin position="1"/>
        <end position="11"/>
    </location>
</feature>
<feature type="transmembrane region" description="Helical" evidence="2">
    <location>
        <begin position="78"/>
        <end position="100"/>
    </location>
</feature>
<dbReference type="InParanoid" id="A0A067MDP0"/>
<organism evidence="3 4">
    <name type="scientific">Botryobasidium botryosum (strain FD-172 SS1)</name>
    <dbReference type="NCBI Taxonomy" id="930990"/>
    <lineage>
        <taxon>Eukaryota</taxon>
        <taxon>Fungi</taxon>
        <taxon>Dikarya</taxon>
        <taxon>Basidiomycota</taxon>
        <taxon>Agaricomycotina</taxon>
        <taxon>Agaricomycetes</taxon>
        <taxon>Cantharellales</taxon>
        <taxon>Botryobasidiaceae</taxon>
        <taxon>Botryobasidium</taxon>
    </lineage>
</organism>
<feature type="transmembrane region" description="Helical" evidence="2">
    <location>
        <begin position="157"/>
        <end position="178"/>
    </location>
</feature>
<feature type="compositionally biased region" description="Low complexity" evidence="1">
    <location>
        <begin position="14"/>
        <end position="26"/>
    </location>
</feature>
<feature type="transmembrane region" description="Helical" evidence="2">
    <location>
        <begin position="44"/>
        <end position="66"/>
    </location>
</feature>
<keyword evidence="4" id="KW-1185">Reference proteome</keyword>
<keyword evidence="2" id="KW-0472">Membrane</keyword>
<dbReference type="AlphaFoldDB" id="A0A067MDP0"/>
<evidence type="ECO:0000256" key="1">
    <source>
        <dbReference type="SAM" id="MobiDB-lite"/>
    </source>
</evidence>
<accession>A0A067MDP0</accession>
<keyword evidence="2" id="KW-0812">Transmembrane</keyword>
<name>A0A067MDP0_BOTB1</name>
<reference evidence="4" key="1">
    <citation type="journal article" date="2014" name="Proc. Natl. Acad. Sci. U.S.A.">
        <title>Extensive sampling of basidiomycete genomes demonstrates inadequacy of the white-rot/brown-rot paradigm for wood decay fungi.</title>
        <authorList>
            <person name="Riley R."/>
            <person name="Salamov A.A."/>
            <person name="Brown D.W."/>
            <person name="Nagy L.G."/>
            <person name="Floudas D."/>
            <person name="Held B.W."/>
            <person name="Levasseur A."/>
            <person name="Lombard V."/>
            <person name="Morin E."/>
            <person name="Otillar R."/>
            <person name="Lindquist E.A."/>
            <person name="Sun H."/>
            <person name="LaButti K.M."/>
            <person name="Schmutz J."/>
            <person name="Jabbour D."/>
            <person name="Luo H."/>
            <person name="Baker S.E."/>
            <person name="Pisabarro A.G."/>
            <person name="Walton J.D."/>
            <person name="Blanchette R.A."/>
            <person name="Henrissat B."/>
            <person name="Martin F."/>
            <person name="Cullen D."/>
            <person name="Hibbett D.S."/>
            <person name="Grigoriev I.V."/>
        </authorList>
    </citation>
    <scope>NUCLEOTIDE SEQUENCE [LARGE SCALE GENOMIC DNA]</scope>
    <source>
        <strain evidence="4">FD-172 SS1</strain>
    </source>
</reference>
<protein>
    <submittedName>
        <fullName evidence="3">Uncharacterized protein</fullName>
    </submittedName>
</protein>
<dbReference type="HOGENOM" id="CLU_909091_0_0_1"/>
<feature type="region of interest" description="Disordered" evidence="1">
    <location>
        <begin position="1"/>
        <end position="30"/>
    </location>
</feature>
<evidence type="ECO:0000313" key="4">
    <source>
        <dbReference type="Proteomes" id="UP000027195"/>
    </source>
</evidence>
<sequence>MSVLEKKEMNDRYLPPSNSSPLLHPPTEFRSTQGGMFQPPQWSILARHVASCAVAGPGIYITVWSVTKYEVSIDMFRAVVNVITTLFGTLLGITLTAIAVRHLQAGAWATIAEAQGGDNSVTVNELDGFATGGLLVAPWSLLKRRFTKDRMHSRYPWTLNIFIFLLLITLSKGVFFLLERTITITSYTAQQPNRTFYNTSVVGDLSPQDVSQALQLFDYGPDDVCYCLTSYISDQSFTVSCRIHISTAGSQLLLLVSYGHPPYSAHIRTIPCSSARCSLDNFFPKRKAQELSTRAKGELRLITRQM</sequence>
<dbReference type="EMBL" id="KL198041">
    <property type="protein sequence ID" value="KDQ13848.1"/>
    <property type="molecule type" value="Genomic_DNA"/>
</dbReference>
<proteinExistence type="predicted"/>
<gene>
    <name evidence="3" type="ORF">BOTBODRAFT_362433</name>
</gene>